<dbReference type="InterPro" id="IPR045625">
    <property type="entry name" value="DUF6427"/>
</dbReference>
<evidence type="ECO:0000256" key="1">
    <source>
        <dbReference type="SAM" id="Phobius"/>
    </source>
</evidence>
<proteinExistence type="predicted"/>
<dbReference type="Proteomes" id="UP000594042">
    <property type="component" value="Chromosome"/>
</dbReference>
<gene>
    <name evidence="2" type="ORF">Cop2CBH44_22610</name>
</gene>
<dbReference type="KEGG" id="copr:Cop2CBH44_22610"/>
<evidence type="ECO:0000313" key="2">
    <source>
        <dbReference type="EMBL" id="BCI63908.1"/>
    </source>
</evidence>
<feature type="transmembrane region" description="Helical" evidence="1">
    <location>
        <begin position="178"/>
        <end position="200"/>
    </location>
</feature>
<feature type="transmembrane region" description="Helical" evidence="1">
    <location>
        <begin position="111"/>
        <end position="131"/>
    </location>
</feature>
<feature type="transmembrane region" description="Helical" evidence="1">
    <location>
        <begin position="14"/>
        <end position="34"/>
    </location>
</feature>
<keyword evidence="1" id="KW-0472">Membrane</keyword>
<keyword evidence="3" id="KW-1185">Reference proteome</keyword>
<dbReference type="AlphaFoldDB" id="A0A7G1I0F0"/>
<protein>
    <recommendedName>
        <fullName evidence="4">Beta-carotene 15,15'-monooxygenase</fullName>
    </recommendedName>
</protein>
<name>A0A7G1I0F0_9BACT</name>
<organism evidence="2 3">
    <name type="scientific">Coprobacter secundus subsp. similis</name>
    <dbReference type="NCBI Taxonomy" id="2751153"/>
    <lineage>
        <taxon>Bacteria</taxon>
        <taxon>Pseudomonadati</taxon>
        <taxon>Bacteroidota</taxon>
        <taxon>Bacteroidia</taxon>
        <taxon>Bacteroidales</taxon>
        <taxon>Barnesiellaceae</taxon>
        <taxon>Coprobacter</taxon>
    </lineage>
</organism>
<evidence type="ECO:0008006" key="4">
    <source>
        <dbReference type="Google" id="ProtNLM"/>
    </source>
</evidence>
<dbReference type="Pfam" id="PF19992">
    <property type="entry name" value="DUF6427"/>
    <property type="match status" value="1"/>
</dbReference>
<feature type="transmembrane region" description="Helical" evidence="1">
    <location>
        <begin position="55"/>
        <end position="75"/>
    </location>
</feature>
<evidence type="ECO:0000313" key="3">
    <source>
        <dbReference type="Proteomes" id="UP000594042"/>
    </source>
</evidence>
<accession>A0A7G1I0F0</accession>
<reference evidence="3" key="1">
    <citation type="submission" date="2020-07" db="EMBL/GenBank/DDBJ databases">
        <title>Complete genome sequencing of Coprobacter sp. strain 2CBH44.</title>
        <authorList>
            <person name="Sakamoto M."/>
            <person name="Murakami T."/>
            <person name="Mori H."/>
        </authorList>
    </citation>
    <scope>NUCLEOTIDE SEQUENCE [LARGE SCALE GENOMIC DNA]</scope>
    <source>
        <strain evidence="3">2CBH44</strain>
    </source>
</reference>
<feature type="transmembrane region" description="Helical" evidence="1">
    <location>
        <begin position="309"/>
        <end position="329"/>
    </location>
</feature>
<feature type="transmembrane region" description="Helical" evidence="1">
    <location>
        <begin position="143"/>
        <end position="166"/>
    </location>
</feature>
<sequence>MRDDHLNKLADNNIIIYLSIGIFLVAAFLSFRFMPILENISNHSLILPNQDSWKLSPLSCNIINTVIILFGALLLQRMNSIFALIRSRSLFPLLFFLLLEGSNPSLTSTLNLGNLLSFILILSLFTLFSSYQKEQTQRHAFGLSLYIGFGTLLWSPFIYLIPIFWIGMYQMRSLTGKTFVATLLGLITVGWLILSAHWIFGITLYSENLFVPLSENHIYESQSPNYTQLFYIFPTIVLGIISVINNLYNNFNDKTRTRAYNGFINILLIVAIIAIIIHFNESNIYLPVLNTCIALQAAHLFTNTKNKPTIVLFYIILTLYFSLFLWNLLQG</sequence>
<keyword evidence="1" id="KW-0812">Transmembrane</keyword>
<keyword evidence="1" id="KW-1133">Transmembrane helix</keyword>
<feature type="transmembrane region" description="Helical" evidence="1">
    <location>
        <begin position="260"/>
        <end position="278"/>
    </location>
</feature>
<dbReference type="EMBL" id="AP023322">
    <property type="protein sequence ID" value="BCI63908.1"/>
    <property type="molecule type" value="Genomic_DNA"/>
</dbReference>
<feature type="transmembrane region" description="Helical" evidence="1">
    <location>
        <begin position="229"/>
        <end position="248"/>
    </location>
</feature>